<proteinExistence type="predicted"/>
<evidence type="ECO:0000256" key="1">
    <source>
        <dbReference type="SAM" id="MobiDB-lite"/>
    </source>
</evidence>
<reference evidence="2" key="1">
    <citation type="submission" date="2022-01" db="EMBL/GenBank/DDBJ databases">
        <title>Comparative genomics reveals a dynamic genome evolution in the ectomycorrhizal milk-cap (Lactarius) mushrooms.</title>
        <authorList>
            <consortium name="DOE Joint Genome Institute"/>
            <person name="Lebreton A."/>
            <person name="Tang N."/>
            <person name="Kuo A."/>
            <person name="LaButti K."/>
            <person name="Drula E."/>
            <person name="Barry K."/>
            <person name="Clum A."/>
            <person name="Lipzen A."/>
            <person name="Mousain D."/>
            <person name="Ng V."/>
            <person name="Wang R."/>
            <person name="Wang X."/>
            <person name="Dai Y."/>
            <person name="Henrissat B."/>
            <person name="Grigoriev I.V."/>
            <person name="Guerin-Laguette A."/>
            <person name="Yu F."/>
            <person name="Martin F.M."/>
        </authorList>
    </citation>
    <scope>NUCLEOTIDE SEQUENCE</scope>
    <source>
        <strain evidence="2">QP</strain>
    </source>
</reference>
<dbReference type="AlphaFoldDB" id="A0AAD4Q788"/>
<evidence type="ECO:0000313" key="3">
    <source>
        <dbReference type="Proteomes" id="UP001201163"/>
    </source>
</evidence>
<keyword evidence="3" id="KW-1185">Reference proteome</keyword>
<evidence type="ECO:0000313" key="2">
    <source>
        <dbReference type="EMBL" id="KAH8984018.1"/>
    </source>
</evidence>
<feature type="region of interest" description="Disordered" evidence="1">
    <location>
        <begin position="7"/>
        <end position="41"/>
    </location>
</feature>
<organism evidence="2 3">
    <name type="scientific">Lactarius akahatsu</name>
    <dbReference type="NCBI Taxonomy" id="416441"/>
    <lineage>
        <taxon>Eukaryota</taxon>
        <taxon>Fungi</taxon>
        <taxon>Dikarya</taxon>
        <taxon>Basidiomycota</taxon>
        <taxon>Agaricomycotina</taxon>
        <taxon>Agaricomycetes</taxon>
        <taxon>Russulales</taxon>
        <taxon>Russulaceae</taxon>
        <taxon>Lactarius</taxon>
    </lineage>
</organism>
<name>A0AAD4Q788_9AGAM</name>
<protein>
    <submittedName>
        <fullName evidence="2">Uncharacterized protein</fullName>
    </submittedName>
</protein>
<sequence>MRYVVFLGAPSPSSTSTSSDDGRSSYQWRTVTPTPDPSQAQLSKKMSLELLSNMYPSSALDAASRRISAMYENIIFGDEDEDEGDTQVVEEDLTRDIRDRTTWVPTTQAEGRSEFASRPPLDASTSHMQSPLEDLETQDSYYYSDTSSIARALSALASANGNVCLLLTVLEVDGPDGVTVRRGPDTGRAISVLRLILGDETSTICKLTAWREIAETWGGATQAVGMRRGDVVYFETRDDGVAPTLALTASPNLRSRAEICYRTMPRTSVPADLRLRPDLRLGTSDAAVRRVAAVVTWFERMAGFSFGIQGARLAAQRLHETGVIHYSMEVAATCRL</sequence>
<dbReference type="Proteomes" id="UP001201163">
    <property type="component" value="Unassembled WGS sequence"/>
</dbReference>
<accession>A0AAD4Q788</accession>
<feature type="compositionally biased region" description="Polar residues" evidence="1">
    <location>
        <begin position="26"/>
        <end position="41"/>
    </location>
</feature>
<feature type="compositionally biased region" description="Low complexity" evidence="1">
    <location>
        <begin position="10"/>
        <end position="19"/>
    </location>
</feature>
<dbReference type="EMBL" id="JAKELL010000080">
    <property type="protein sequence ID" value="KAH8984018.1"/>
    <property type="molecule type" value="Genomic_DNA"/>
</dbReference>
<feature type="region of interest" description="Disordered" evidence="1">
    <location>
        <begin position="107"/>
        <end position="132"/>
    </location>
</feature>
<gene>
    <name evidence="2" type="ORF">EDB92DRAFT_1936585</name>
</gene>
<comment type="caution">
    <text evidence="2">The sequence shown here is derived from an EMBL/GenBank/DDBJ whole genome shotgun (WGS) entry which is preliminary data.</text>
</comment>